<sequence>MTFDFRKAVLGGYTMVLRYILAWFPMIFIAILNGTIRDIGYKKYLGDLRAHQVSTLTGILLFGVYIWALINFWNLESPEEALTIGLIWLGLTVAFEFIFGHYVMGNPWNKLLSDYNILKGRVWILIPIWIFIAPFLFYSFL</sequence>
<keyword evidence="1" id="KW-0812">Transmembrane</keyword>
<dbReference type="Proteomes" id="UP000667802">
    <property type="component" value="Unassembled WGS sequence"/>
</dbReference>
<organism evidence="2 3">
    <name type="scientific">Aetokthonos hydrillicola Thurmond2011</name>
    <dbReference type="NCBI Taxonomy" id="2712845"/>
    <lineage>
        <taxon>Bacteria</taxon>
        <taxon>Bacillati</taxon>
        <taxon>Cyanobacteriota</taxon>
        <taxon>Cyanophyceae</taxon>
        <taxon>Nostocales</taxon>
        <taxon>Hapalosiphonaceae</taxon>
        <taxon>Aetokthonos</taxon>
    </lineage>
</organism>
<feature type="transmembrane region" description="Helical" evidence="1">
    <location>
        <begin position="122"/>
        <end position="140"/>
    </location>
</feature>
<dbReference type="EMBL" id="JAALHA020000020">
    <property type="protein sequence ID" value="MDR9898791.1"/>
    <property type="molecule type" value="Genomic_DNA"/>
</dbReference>
<evidence type="ECO:0000313" key="3">
    <source>
        <dbReference type="Proteomes" id="UP000667802"/>
    </source>
</evidence>
<proteinExistence type="predicted"/>
<dbReference type="AlphaFoldDB" id="A0AAP5M851"/>
<evidence type="ECO:0000256" key="1">
    <source>
        <dbReference type="SAM" id="Phobius"/>
    </source>
</evidence>
<feature type="transmembrane region" description="Helical" evidence="1">
    <location>
        <begin position="12"/>
        <end position="32"/>
    </location>
</feature>
<accession>A0AAP5M851</accession>
<keyword evidence="1" id="KW-1133">Transmembrane helix</keyword>
<protein>
    <submittedName>
        <fullName evidence="2">Uncharacterized protein</fullName>
    </submittedName>
</protein>
<evidence type="ECO:0000313" key="2">
    <source>
        <dbReference type="EMBL" id="MDR9898791.1"/>
    </source>
</evidence>
<dbReference type="RefSeq" id="WP_339382085.1">
    <property type="nucleotide sequence ID" value="NZ_CAWQFN010000179.1"/>
</dbReference>
<keyword evidence="1" id="KW-0472">Membrane</keyword>
<reference evidence="3" key="1">
    <citation type="journal article" date="2021" name="Science">
        <title>Hunting the eagle killer: A cyanobacterial neurotoxin causes vacuolar myelinopathy.</title>
        <authorList>
            <person name="Breinlinger S."/>
            <person name="Phillips T.J."/>
            <person name="Haram B.N."/>
            <person name="Mares J."/>
            <person name="Martinez Yerena J.A."/>
            <person name="Hrouzek P."/>
            <person name="Sobotka R."/>
            <person name="Henderson W.M."/>
            <person name="Schmieder P."/>
            <person name="Williams S.M."/>
            <person name="Lauderdale J.D."/>
            <person name="Wilde H.D."/>
            <person name="Gerrin W."/>
            <person name="Kust A."/>
            <person name="Washington J.W."/>
            <person name="Wagner C."/>
            <person name="Geier B."/>
            <person name="Liebeke M."/>
            <person name="Enke H."/>
            <person name="Niedermeyer T.H.J."/>
            <person name="Wilde S.B."/>
        </authorList>
    </citation>
    <scope>NUCLEOTIDE SEQUENCE [LARGE SCALE GENOMIC DNA]</scope>
    <source>
        <strain evidence="3">Thurmond2011</strain>
    </source>
</reference>
<feature type="transmembrane region" description="Helical" evidence="1">
    <location>
        <begin position="81"/>
        <end position="102"/>
    </location>
</feature>
<keyword evidence="3" id="KW-1185">Reference proteome</keyword>
<gene>
    <name evidence="2" type="ORF">G7B40_030160</name>
</gene>
<feature type="transmembrane region" description="Helical" evidence="1">
    <location>
        <begin position="53"/>
        <end position="75"/>
    </location>
</feature>
<name>A0AAP5M851_9CYAN</name>
<comment type="caution">
    <text evidence="2">The sequence shown here is derived from an EMBL/GenBank/DDBJ whole genome shotgun (WGS) entry which is preliminary data.</text>
</comment>